<dbReference type="GO" id="GO:0006412">
    <property type="term" value="P:translation"/>
    <property type="evidence" value="ECO:0007669"/>
    <property type="project" value="UniProtKB-UniRule"/>
</dbReference>
<keyword evidence="2 5" id="KW-0689">Ribosomal protein</keyword>
<dbReference type="Pfam" id="PF00380">
    <property type="entry name" value="Ribosomal_S9"/>
    <property type="match status" value="1"/>
</dbReference>
<dbReference type="PANTHER" id="PTHR21569:SF1">
    <property type="entry name" value="SMALL RIBOSOMAL SUBUNIT PROTEIN US9M"/>
    <property type="match status" value="1"/>
</dbReference>
<dbReference type="InterPro" id="IPR014721">
    <property type="entry name" value="Ribsml_uS5_D2-typ_fold_subgr"/>
</dbReference>
<evidence type="ECO:0000256" key="3">
    <source>
        <dbReference type="ARBA" id="ARBA00023274"/>
    </source>
</evidence>
<organism evidence="8 9">
    <name type="scientific">Candidatus Komeilibacteria bacterium CG10_big_fil_rev_8_21_14_0_10_41_13</name>
    <dbReference type="NCBI Taxonomy" id="1974476"/>
    <lineage>
        <taxon>Bacteria</taxon>
        <taxon>Candidatus Komeiliibacteriota</taxon>
    </lineage>
</organism>
<dbReference type="InterPro" id="IPR023035">
    <property type="entry name" value="Ribosomal_uS9_bac/plastid"/>
</dbReference>
<evidence type="ECO:0000256" key="6">
    <source>
        <dbReference type="RuleBase" id="RU003815"/>
    </source>
</evidence>
<feature type="compositionally biased region" description="Basic and acidic residues" evidence="7">
    <location>
        <begin position="130"/>
        <end position="139"/>
    </location>
</feature>
<evidence type="ECO:0000256" key="5">
    <source>
        <dbReference type="HAMAP-Rule" id="MF_00532"/>
    </source>
</evidence>
<dbReference type="InterPro" id="IPR020574">
    <property type="entry name" value="Ribosomal_uS9_CS"/>
</dbReference>
<reference evidence="9" key="1">
    <citation type="submission" date="2017-09" db="EMBL/GenBank/DDBJ databases">
        <title>Depth-based differentiation of microbial function through sediment-hosted aquifers and enrichment of novel symbionts in the deep terrestrial subsurface.</title>
        <authorList>
            <person name="Probst A.J."/>
            <person name="Ladd B."/>
            <person name="Jarett J.K."/>
            <person name="Geller-Mcgrath D.E."/>
            <person name="Sieber C.M.K."/>
            <person name="Emerson J.B."/>
            <person name="Anantharaman K."/>
            <person name="Thomas B.C."/>
            <person name="Malmstrom R."/>
            <person name="Stieglmeier M."/>
            <person name="Klingl A."/>
            <person name="Woyke T."/>
            <person name="Ryan C.M."/>
            <person name="Banfield J.F."/>
        </authorList>
    </citation>
    <scope>NUCLEOTIDE SEQUENCE [LARGE SCALE GENOMIC DNA]</scope>
</reference>
<proteinExistence type="inferred from homology"/>
<dbReference type="InterPro" id="IPR000754">
    <property type="entry name" value="Ribosomal_uS9"/>
</dbReference>
<dbReference type="NCBIfam" id="NF001099">
    <property type="entry name" value="PRK00132.1"/>
    <property type="match status" value="1"/>
</dbReference>
<comment type="caution">
    <text evidence="8">The sequence shown here is derived from an EMBL/GenBank/DDBJ whole genome shotgun (WGS) entry which is preliminary data.</text>
</comment>
<gene>
    <name evidence="5" type="primary">rpsI</name>
    <name evidence="8" type="ORF">COU22_00655</name>
</gene>
<protein>
    <recommendedName>
        <fullName evidence="4 5">Small ribosomal subunit protein uS9</fullName>
    </recommendedName>
</protein>
<dbReference type="GO" id="GO:0003723">
    <property type="term" value="F:RNA binding"/>
    <property type="evidence" value="ECO:0007669"/>
    <property type="project" value="TreeGrafter"/>
</dbReference>
<evidence type="ECO:0000313" key="9">
    <source>
        <dbReference type="Proteomes" id="UP000230543"/>
    </source>
</evidence>
<feature type="compositionally biased region" description="Basic residues" evidence="7">
    <location>
        <begin position="140"/>
        <end position="159"/>
    </location>
</feature>
<evidence type="ECO:0000313" key="8">
    <source>
        <dbReference type="EMBL" id="PIT90726.1"/>
    </source>
</evidence>
<evidence type="ECO:0000256" key="7">
    <source>
        <dbReference type="SAM" id="MobiDB-lite"/>
    </source>
</evidence>
<dbReference type="GO" id="GO:0022627">
    <property type="term" value="C:cytosolic small ribosomal subunit"/>
    <property type="evidence" value="ECO:0007669"/>
    <property type="project" value="TreeGrafter"/>
</dbReference>
<accession>A0A2M6WD70</accession>
<dbReference type="GO" id="GO:0003735">
    <property type="term" value="F:structural constituent of ribosome"/>
    <property type="evidence" value="ECO:0007669"/>
    <property type="project" value="InterPro"/>
</dbReference>
<keyword evidence="3 5" id="KW-0687">Ribonucleoprotein</keyword>
<evidence type="ECO:0000256" key="2">
    <source>
        <dbReference type="ARBA" id="ARBA00022980"/>
    </source>
</evidence>
<dbReference type="HAMAP" id="MF_00532_B">
    <property type="entry name" value="Ribosomal_uS9_B"/>
    <property type="match status" value="1"/>
</dbReference>
<dbReference type="PANTHER" id="PTHR21569">
    <property type="entry name" value="RIBOSOMAL PROTEIN S9"/>
    <property type="match status" value="1"/>
</dbReference>
<dbReference type="SUPFAM" id="SSF54211">
    <property type="entry name" value="Ribosomal protein S5 domain 2-like"/>
    <property type="match status" value="1"/>
</dbReference>
<dbReference type="InterPro" id="IPR020568">
    <property type="entry name" value="Ribosomal_Su5_D2-typ_SF"/>
</dbReference>
<dbReference type="Proteomes" id="UP000230543">
    <property type="component" value="Unassembled WGS sequence"/>
</dbReference>
<dbReference type="FunFam" id="3.30.230.10:FF:000001">
    <property type="entry name" value="30S ribosomal protein S9"/>
    <property type="match status" value="1"/>
</dbReference>
<dbReference type="AlphaFoldDB" id="A0A2M6WD70"/>
<evidence type="ECO:0000256" key="1">
    <source>
        <dbReference type="ARBA" id="ARBA00005251"/>
    </source>
</evidence>
<dbReference type="Gene3D" id="3.30.230.10">
    <property type="match status" value="1"/>
</dbReference>
<feature type="region of interest" description="Disordered" evidence="7">
    <location>
        <begin position="130"/>
        <end position="159"/>
    </location>
</feature>
<comment type="similarity">
    <text evidence="1 5 6">Belongs to the universal ribosomal protein uS9 family.</text>
</comment>
<dbReference type="PROSITE" id="PS00360">
    <property type="entry name" value="RIBOSOMAL_S9"/>
    <property type="match status" value="1"/>
</dbReference>
<name>A0A2M6WD70_9BACT</name>
<dbReference type="EMBL" id="PFBO01000020">
    <property type="protein sequence ID" value="PIT90726.1"/>
    <property type="molecule type" value="Genomic_DNA"/>
</dbReference>
<sequence>MPTKTTTKKETKEIKVKEIKPAVKIAAKKLPYTYAVGKRKTATARVRFYSKDSRNEIMVNEKSYKEYFPTFELQKIVEEALQKVNMFGKNYISIKVQGGGKKGQAEAVRHGIARALLKLDEELKKTLKSEGYLTRDSRKKERKKPGLKRARRAPQWSKR</sequence>
<evidence type="ECO:0000256" key="4">
    <source>
        <dbReference type="ARBA" id="ARBA00035259"/>
    </source>
</evidence>